<dbReference type="PANTHER" id="PTHR46268:SF6">
    <property type="entry name" value="UNIVERSAL STRESS PROTEIN UP12"/>
    <property type="match status" value="1"/>
</dbReference>
<evidence type="ECO:0000313" key="5">
    <source>
        <dbReference type="Proteomes" id="UP000069773"/>
    </source>
</evidence>
<dbReference type="Proteomes" id="UP001207528">
    <property type="component" value="Unassembled WGS sequence"/>
</dbReference>
<protein>
    <submittedName>
        <fullName evidence="4">Universal stress protein</fullName>
    </submittedName>
    <submittedName>
        <fullName evidence="3">UspA domain-containing protein</fullName>
    </submittedName>
</protein>
<name>A0AAW5SP42_MYCNV</name>
<accession>A0AAW5SP42</accession>
<organism evidence="4 6">
    <name type="scientific">Mycolicibacterium novocastrense</name>
    <name type="common">Mycobacterium novocastrense</name>
    <dbReference type="NCBI Taxonomy" id="59813"/>
    <lineage>
        <taxon>Bacteria</taxon>
        <taxon>Bacillati</taxon>
        <taxon>Actinomycetota</taxon>
        <taxon>Actinomycetes</taxon>
        <taxon>Mycobacteriales</taxon>
        <taxon>Mycobacteriaceae</taxon>
        <taxon>Mycolicibacterium</taxon>
    </lineage>
</organism>
<gene>
    <name evidence="4" type="ORF">H7I77_15950</name>
    <name evidence="3" type="ORF">RMCN_5930</name>
</gene>
<dbReference type="RefSeq" id="WP_067396710.1">
    <property type="nucleotide sequence ID" value="NZ_BCTA01000099.1"/>
</dbReference>
<reference evidence="3 5" key="1">
    <citation type="journal article" date="2016" name="Genome Announc.">
        <title>Draft Genome Sequences of Five Rapidly Growing Mycobacterium Species, M. thermoresistibile, M. fortuitum subsp. acetamidolyticum, M. canariasense, M. brisbanense, and M. novocastrense.</title>
        <authorList>
            <person name="Katahira K."/>
            <person name="Ogura Y."/>
            <person name="Gotoh Y."/>
            <person name="Hayashi T."/>
        </authorList>
    </citation>
    <scope>NUCLEOTIDE SEQUENCE [LARGE SCALE GENOMIC DNA]</scope>
    <source>
        <strain evidence="3 5">JCM18114</strain>
    </source>
</reference>
<comment type="similarity">
    <text evidence="1">Belongs to the universal stress protein A family.</text>
</comment>
<reference evidence="4" key="2">
    <citation type="submission" date="2020-07" db="EMBL/GenBank/DDBJ databases">
        <authorList>
            <person name="Pettersson B.M.F."/>
            <person name="Behra P.R.K."/>
            <person name="Ramesh M."/>
            <person name="Das S."/>
            <person name="Dasgupta S."/>
            <person name="Kirsebom L.A."/>
        </authorList>
    </citation>
    <scope>NUCLEOTIDE SEQUENCE</scope>
    <source>
        <strain evidence="4">DSM 44203</strain>
    </source>
</reference>
<sequence length="294" mass="31042">MRTGAVVVGVDGSDAAGNAARWAAAVASRYNTSLHIVHALPAVGHNLTDTVAAMRAAVLAHQRENADAILRRAEEIVRAQETELEVTTLSTDVPITEVLVELGKSARMIVVGNDEVTAAGALLLGSTTLAVATRADCPVVAWRGSNLVPTDDPVVVGVDGTPSSLAALENAFEFCERFNAKLAAVRSTSSPLRTVAARLPLLIDWDALETAEWAQLTNDVDRYNQRYPQVSAPCFVEHAKPAAALIDRSHADGAQLLVVGSHRKPALTSAILGSTALNLLQHATVPVMVCRPSR</sequence>
<dbReference type="AlphaFoldDB" id="A0AAW5SP42"/>
<comment type="caution">
    <text evidence="4">The sequence shown here is derived from an EMBL/GenBank/DDBJ whole genome shotgun (WGS) entry which is preliminary data.</text>
</comment>
<proteinExistence type="inferred from homology"/>
<evidence type="ECO:0000259" key="2">
    <source>
        <dbReference type="Pfam" id="PF00582"/>
    </source>
</evidence>
<evidence type="ECO:0000313" key="6">
    <source>
        <dbReference type="Proteomes" id="UP001207528"/>
    </source>
</evidence>
<dbReference type="SUPFAM" id="SSF52402">
    <property type="entry name" value="Adenine nucleotide alpha hydrolases-like"/>
    <property type="match status" value="2"/>
</dbReference>
<dbReference type="Gene3D" id="3.40.50.620">
    <property type="entry name" value="HUPs"/>
    <property type="match status" value="2"/>
</dbReference>
<dbReference type="PANTHER" id="PTHR46268">
    <property type="entry name" value="STRESS RESPONSE PROTEIN NHAX"/>
    <property type="match status" value="1"/>
</dbReference>
<dbReference type="EMBL" id="BCTA01000099">
    <property type="protein sequence ID" value="GAT12797.1"/>
    <property type="molecule type" value="Genomic_DNA"/>
</dbReference>
<reference evidence="4" key="3">
    <citation type="journal article" date="2022" name="BMC Genomics">
        <title>Comparative genome analysis of mycobacteria focusing on tRNA and non-coding RNA.</title>
        <authorList>
            <person name="Behra P.R.K."/>
            <person name="Pettersson B.M.F."/>
            <person name="Ramesh M."/>
            <person name="Das S."/>
            <person name="Dasgupta S."/>
            <person name="Kirsebom L.A."/>
        </authorList>
    </citation>
    <scope>NUCLEOTIDE SEQUENCE</scope>
    <source>
        <strain evidence="4">DSM 44203</strain>
    </source>
</reference>
<evidence type="ECO:0000313" key="3">
    <source>
        <dbReference type="EMBL" id="GAT12797.1"/>
    </source>
</evidence>
<evidence type="ECO:0000256" key="1">
    <source>
        <dbReference type="ARBA" id="ARBA00008791"/>
    </source>
</evidence>
<feature type="domain" description="UspA" evidence="2">
    <location>
        <begin position="153"/>
        <end position="291"/>
    </location>
</feature>
<dbReference type="InterPro" id="IPR006015">
    <property type="entry name" value="Universal_stress_UspA"/>
</dbReference>
<dbReference type="PRINTS" id="PR01438">
    <property type="entry name" value="UNVRSLSTRESS"/>
</dbReference>
<dbReference type="Proteomes" id="UP000069773">
    <property type="component" value="Unassembled WGS sequence"/>
</dbReference>
<evidence type="ECO:0000313" key="4">
    <source>
        <dbReference type="EMBL" id="MCV7024817.1"/>
    </source>
</evidence>
<keyword evidence="5" id="KW-1185">Reference proteome</keyword>
<dbReference type="Pfam" id="PF00582">
    <property type="entry name" value="Usp"/>
    <property type="match status" value="2"/>
</dbReference>
<dbReference type="InterPro" id="IPR014729">
    <property type="entry name" value="Rossmann-like_a/b/a_fold"/>
</dbReference>
<dbReference type="InterPro" id="IPR006016">
    <property type="entry name" value="UspA"/>
</dbReference>
<dbReference type="EMBL" id="JACKTI010000042">
    <property type="protein sequence ID" value="MCV7024817.1"/>
    <property type="molecule type" value="Genomic_DNA"/>
</dbReference>
<feature type="domain" description="UspA" evidence="2">
    <location>
        <begin position="6"/>
        <end position="141"/>
    </location>
</feature>